<accession>A0A371HCL2</accession>
<name>A0A371HCL2_MUCPR</name>
<evidence type="ECO:0000313" key="3">
    <source>
        <dbReference type="Proteomes" id="UP000257109"/>
    </source>
</evidence>
<comment type="caution">
    <text evidence="2">The sequence shown here is derived from an EMBL/GenBank/DDBJ whole genome shotgun (WGS) entry which is preliminary data.</text>
</comment>
<protein>
    <submittedName>
        <fullName evidence="2">Uncharacterized protein</fullName>
    </submittedName>
</protein>
<evidence type="ECO:0000313" key="2">
    <source>
        <dbReference type="EMBL" id="RDY00505.1"/>
    </source>
</evidence>
<organism evidence="2 3">
    <name type="scientific">Mucuna pruriens</name>
    <name type="common">Velvet bean</name>
    <name type="synonym">Dolichos pruriens</name>
    <dbReference type="NCBI Taxonomy" id="157652"/>
    <lineage>
        <taxon>Eukaryota</taxon>
        <taxon>Viridiplantae</taxon>
        <taxon>Streptophyta</taxon>
        <taxon>Embryophyta</taxon>
        <taxon>Tracheophyta</taxon>
        <taxon>Spermatophyta</taxon>
        <taxon>Magnoliopsida</taxon>
        <taxon>eudicotyledons</taxon>
        <taxon>Gunneridae</taxon>
        <taxon>Pentapetalae</taxon>
        <taxon>rosids</taxon>
        <taxon>fabids</taxon>
        <taxon>Fabales</taxon>
        <taxon>Fabaceae</taxon>
        <taxon>Papilionoideae</taxon>
        <taxon>50 kb inversion clade</taxon>
        <taxon>NPAAA clade</taxon>
        <taxon>indigoferoid/millettioid clade</taxon>
        <taxon>Phaseoleae</taxon>
        <taxon>Mucuna</taxon>
    </lineage>
</organism>
<feature type="compositionally biased region" description="Basic and acidic residues" evidence="1">
    <location>
        <begin position="23"/>
        <end position="37"/>
    </location>
</feature>
<dbReference type="EMBL" id="QJKJ01002977">
    <property type="protein sequence ID" value="RDY00505.1"/>
    <property type="molecule type" value="Genomic_DNA"/>
</dbReference>
<evidence type="ECO:0000256" key="1">
    <source>
        <dbReference type="SAM" id="MobiDB-lite"/>
    </source>
</evidence>
<proteinExistence type="predicted"/>
<gene>
    <name evidence="2" type="ORF">CR513_16316</name>
</gene>
<feature type="non-terminal residue" evidence="2">
    <location>
        <position position="1"/>
    </location>
</feature>
<feature type="region of interest" description="Disordered" evidence="1">
    <location>
        <begin position="17"/>
        <end position="37"/>
    </location>
</feature>
<reference evidence="2" key="1">
    <citation type="submission" date="2018-05" db="EMBL/GenBank/DDBJ databases">
        <title>Draft genome of Mucuna pruriens seed.</title>
        <authorList>
            <person name="Nnadi N.E."/>
            <person name="Vos R."/>
            <person name="Hasami M.H."/>
            <person name="Devisetty U.K."/>
            <person name="Aguiy J.C."/>
        </authorList>
    </citation>
    <scope>NUCLEOTIDE SEQUENCE [LARGE SCALE GENOMIC DNA]</scope>
    <source>
        <strain evidence="2">JCA_2017</strain>
    </source>
</reference>
<keyword evidence="3" id="KW-1185">Reference proteome</keyword>
<sequence>MKIGKIKVKKSTQTPKGIPCGLFHDEATRDTRGSHKDEDISFFPRRSRKGLVILTTDYVQHLG</sequence>
<dbReference type="Proteomes" id="UP000257109">
    <property type="component" value="Unassembled WGS sequence"/>
</dbReference>
<dbReference type="AlphaFoldDB" id="A0A371HCL2"/>